<dbReference type="InterPro" id="IPR051012">
    <property type="entry name" value="CellSynth/LPSAsmb/PSIAsmb"/>
</dbReference>
<dbReference type="AlphaFoldDB" id="A0AA37SS60"/>
<gene>
    <name evidence="6" type="ORF">GCM10007940_24560</name>
</gene>
<feature type="repeat" description="TPR" evidence="3">
    <location>
        <begin position="509"/>
        <end position="542"/>
    </location>
</feature>
<keyword evidence="1" id="KW-0677">Repeat</keyword>
<feature type="coiled-coil region" evidence="4">
    <location>
        <begin position="64"/>
        <end position="118"/>
    </location>
</feature>
<dbReference type="InterPro" id="IPR011990">
    <property type="entry name" value="TPR-like_helical_dom_sf"/>
</dbReference>
<keyword evidence="5" id="KW-0732">Signal</keyword>
<dbReference type="SUPFAM" id="SSF48452">
    <property type="entry name" value="TPR-like"/>
    <property type="match status" value="2"/>
</dbReference>
<evidence type="ECO:0000313" key="6">
    <source>
        <dbReference type="EMBL" id="GLR17841.1"/>
    </source>
</evidence>
<keyword evidence="4" id="KW-0175">Coiled coil</keyword>
<proteinExistence type="predicted"/>
<dbReference type="RefSeq" id="WP_235291522.1">
    <property type="nucleotide sequence ID" value="NZ_BSOH01000014.1"/>
</dbReference>
<dbReference type="PROSITE" id="PS50005">
    <property type="entry name" value="TPR"/>
    <property type="match status" value="1"/>
</dbReference>
<evidence type="ECO:0008006" key="8">
    <source>
        <dbReference type="Google" id="ProtNLM"/>
    </source>
</evidence>
<feature type="chain" id="PRO_5041298162" description="Tetratricopeptide repeat protein" evidence="5">
    <location>
        <begin position="19"/>
        <end position="599"/>
    </location>
</feature>
<dbReference type="EMBL" id="BSOH01000014">
    <property type="protein sequence ID" value="GLR17841.1"/>
    <property type="molecule type" value="Genomic_DNA"/>
</dbReference>
<dbReference type="Pfam" id="PF13181">
    <property type="entry name" value="TPR_8"/>
    <property type="match status" value="2"/>
</dbReference>
<reference evidence="6" key="2">
    <citation type="submission" date="2023-01" db="EMBL/GenBank/DDBJ databases">
        <title>Draft genome sequence of Portibacter lacus strain NBRC 108769.</title>
        <authorList>
            <person name="Sun Q."/>
            <person name="Mori K."/>
        </authorList>
    </citation>
    <scope>NUCLEOTIDE SEQUENCE</scope>
    <source>
        <strain evidence="6">NBRC 108769</strain>
    </source>
</reference>
<evidence type="ECO:0000256" key="5">
    <source>
        <dbReference type="SAM" id="SignalP"/>
    </source>
</evidence>
<dbReference type="InterPro" id="IPR019734">
    <property type="entry name" value="TPR_rpt"/>
</dbReference>
<dbReference type="SMART" id="SM00028">
    <property type="entry name" value="TPR"/>
    <property type="match status" value="7"/>
</dbReference>
<organism evidence="6 7">
    <name type="scientific">Portibacter lacus</name>
    <dbReference type="NCBI Taxonomy" id="1099794"/>
    <lineage>
        <taxon>Bacteria</taxon>
        <taxon>Pseudomonadati</taxon>
        <taxon>Bacteroidota</taxon>
        <taxon>Saprospiria</taxon>
        <taxon>Saprospirales</taxon>
        <taxon>Haliscomenobacteraceae</taxon>
        <taxon>Portibacter</taxon>
    </lineage>
</organism>
<dbReference type="Gene3D" id="1.25.40.10">
    <property type="entry name" value="Tetratricopeptide repeat domain"/>
    <property type="match status" value="4"/>
</dbReference>
<keyword evidence="2 3" id="KW-0802">TPR repeat</keyword>
<dbReference type="PANTHER" id="PTHR45586">
    <property type="entry name" value="TPR REPEAT-CONTAINING PROTEIN PA4667"/>
    <property type="match status" value="1"/>
</dbReference>
<sequence>MKYLFIFIFICISNIVFSQDTRLANQYYNTGEYEKAAEMYKQLFEKSKSNSYYFNRYINCLLSLEDYEESEKAIKKQLKKRSNDLHLYVTLGNLYERLQQEDKAKEQYENAISRLNGSRAVVTQLGNAFIGLAKYDYAIQVYERGSQLIKKGESFAYNLGDLYRRNGNKDKMIKYYLLSIAERPERMTTVQTIFQRNLDSEDLEILLKNLYANVQEYPDVIEYTELLQWSFIQKKDYKRALRQAKALDKRLSETGIRVYNLGQVASNAGDYPTAIEAFEYLLEEKDQTSPFYFEAKREKLANKRKLITSNFDYTQQDIIELEQEYTEFIDRLGLNTQSAFLVIELAKLKAEYLDNLPGAISLLDSLISFQGMNKYILASAKLNLGDYYLMTEDIWEASLLYSQVDKDFREDFWGEKARFKNALLSYYNGDFEWSQAQFDILKASTSKLISNDAIDRSVFILDNMGTDSIVEPLEMYAQTELLIFQNKYDEAIEKLDSIKTMYVAHPLRDDILYLEANIFKSRKNYDAAVKAYNEVITLHPEEIRADNSIYELAELYEFQLNDTGKAMELYEKLFIEFSNSTYAVEARKRYRKLRGDQVQ</sequence>
<dbReference type="Pfam" id="PF13432">
    <property type="entry name" value="TPR_16"/>
    <property type="match status" value="2"/>
</dbReference>
<evidence type="ECO:0000256" key="3">
    <source>
        <dbReference type="PROSITE-ProRule" id="PRU00339"/>
    </source>
</evidence>
<protein>
    <recommendedName>
        <fullName evidence="8">Tetratricopeptide repeat protein</fullName>
    </recommendedName>
</protein>
<evidence type="ECO:0000313" key="7">
    <source>
        <dbReference type="Proteomes" id="UP001156666"/>
    </source>
</evidence>
<dbReference type="PANTHER" id="PTHR45586:SF1">
    <property type="entry name" value="LIPOPOLYSACCHARIDE ASSEMBLY PROTEIN B"/>
    <property type="match status" value="1"/>
</dbReference>
<dbReference type="Proteomes" id="UP001156666">
    <property type="component" value="Unassembled WGS sequence"/>
</dbReference>
<evidence type="ECO:0000256" key="2">
    <source>
        <dbReference type="ARBA" id="ARBA00022803"/>
    </source>
</evidence>
<feature type="signal peptide" evidence="5">
    <location>
        <begin position="1"/>
        <end position="18"/>
    </location>
</feature>
<comment type="caution">
    <text evidence="6">The sequence shown here is derived from an EMBL/GenBank/DDBJ whole genome shotgun (WGS) entry which is preliminary data.</text>
</comment>
<accession>A0AA37SS60</accession>
<evidence type="ECO:0000256" key="4">
    <source>
        <dbReference type="SAM" id="Coils"/>
    </source>
</evidence>
<keyword evidence="7" id="KW-1185">Reference proteome</keyword>
<name>A0AA37SS60_9BACT</name>
<reference evidence="6" key="1">
    <citation type="journal article" date="2014" name="Int. J. Syst. Evol. Microbiol.">
        <title>Complete genome sequence of Corynebacterium casei LMG S-19264T (=DSM 44701T), isolated from a smear-ripened cheese.</title>
        <authorList>
            <consortium name="US DOE Joint Genome Institute (JGI-PGF)"/>
            <person name="Walter F."/>
            <person name="Albersmeier A."/>
            <person name="Kalinowski J."/>
            <person name="Ruckert C."/>
        </authorList>
    </citation>
    <scope>NUCLEOTIDE SEQUENCE</scope>
    <source>
        <strain evidence="6">NBRC 108769</strain>
    </source>
</reference>
<evidence type="ECO:0000256" key="1">
    <source>
        <dbReference type="ARBA" id="ARBA00022737"/>
    </source>
</evidence>